<dbReference type="PANTHER" id="PTHR14136:SF17">
    <property type="entry name" value="BTB_POZ DOMAIN-CONTAINING PROTEIN KCTD9"/>
    <property type="match status" value="1"/>
</dbReference>
<feature type="transmembrane region" description="Helical" evidence="1">
    <location>
        <begin position="25"/>
        <end position="45"/>
    </location>
</feature>
<name>A0ABU6HH09_9RHOB</name>
<dbReference type="Gene3D" id="2.160.20.80">
    <property type="entry name" value="E3 ubiquitin-protein ligase SopA"/>
    <property type="match status" value="1"/>
</dbReference>
<gene>
    <name evidence="2" type="ORF">VK792_07530</name>
</gene>
<dbReference type="Pfam" id="PF00805">
    <property type="entry name" value="Pentapeptide"/>
    <property type="match status" value="1"/>
</dbReference>
<keyword evidence="1" id="KW-0472">Membrane</keyword>
<dbReference type="InterPro" id="IPR051082">
    <property type="entry name" value="Pentapeptide-BTB/POZ_domain"/>
</dbReference>
<feature type="transmembrane region" description="Helical" evidence="1">
    <location>
        <begin position="113"/>
        <end position="135"/>
    </location>
</feature>
<keyword evidence="1" id="KW-1133">Transmembrane helix</keyword>
<dbReference type="PANTHER" id="PTHR14136">
    <property type="entry name" value="BTB_POZ DOMAIN-CONTAINING PROTEIN KCTD9"/>
    <property type="match status" value="1"/>
</dbReference>
<dbReference type="RefSeq" id="WP_326296822.1">
    <property type="nucleotide sequence ID" value="NZ_JAYLLH010000008.1"/>
</dbReference>
<organism evidence="2 3">
    <name type="scientific">Mesobacterium hydrothermale</name>
    <dbReference type="NCBI Taxonomy" id="3111907"/>
    <lineage>
        <taxon>Bacteria</taxon>
        <taxon>Pseudomonadati</taxon>
        <taxon>Pseudomonadota</taxon>
        <taxon>Alphaproteobacteria</taxon>
        <taxon>Rhodobacterales</taxon>
        <taxon>Roseobacteraceae</taxon>
        <taxon>Mesobacterium</taxon>
    </lineage>
</organism>
<keyword evidence="1" id="KW-0812">Transmembrane</keyword>
<dbReference type="SUPFAM" id="SSF141571">
    <property type="entry name" value="Pentapeptide repeat-like"/>
    <property type="match status" value="1"/>
</dbReference>
<sequence>MDATTVLHLTLPVSPAVVTFAAKAVGLLLALALVFGAINAVAMPAPKAARRSWIERLRAQVRLDDLPLFVFFLIFVLWAGIALVLLAGLYVLVWDVTLDTVPGRDDSGALWEFRFKLAQLAALTTVMGAVVALPITLNRVRLTREANDTARESLLNDKINVAAADLHAMRQVSEKVRRAGKVEWITRWQDDVIRRTAAIDRLERLANEEPKEAPAVARMLSVYVRELSREFPAKAVPEGADVDAPRAWAAALEPARSDMEKAAQTLGRLRDIPDVDVTRIEIDLRSANLQGFDLQHLNFEKARFEKAELQGANLGGAELQGADLGGAEFDPATNLRAALLRGAALRFVDFTAIPQIEAHVPDLFGDASVTLPGRATPDHPDWPAHWPRKELGWKDFDPQWRAWQRSIGMTPDGSKID</sequence>
<accession>A0ABU6HH09</accession>
<proteinExistence type="predicted"/>
<keyword evidence="3" id="KW-1185">Reference proteome</keyword>
<comment type="caution">
    <text evidence="2">The sequence shown here is derived from an EMBL/GenBank/DDBJ whole genome shotgun (WGS) entry which is preliminary data.</text>
</comment>
<dbReference type="InterPro" id="IPR001646">
    <property type="entry name" value="5peptide_repeat"/>
</dbReference>
<protein>
    <submittedName>
        <fullName evidence="2">Pentapeptide repeat-containing protein</fullName>
    </submittedName>
</protein>
<evidence type="ECO:0000313" key="2">
    <source>
        <dbReference type="EMBL" id="MEC3861130.1"/>
    </source>
</evidence>
<dbReference type="EMBL" id="JAYLLH010000008">
    <property type="protein sequence ID" value="MEC3861130.1"/>
    <property type="molecule type" value="Genomic_DNA"/>
</dbReference>
<evidence type="ECO:0000313" key="3">
    <source>
        <dbReference type="Proteomes" id="UP001348149"/>
    </source>
</evidence>
<dbReference type="Proteomes" id="UP001348149">
    <property type="component" value="Unassembled WGS sequence"/>
</dbReference>
<feature type="transmembrane region" description="Helical" evidence="1">
    <location>
        <begin position="66"/>
        <end position="93"/>
    </location>
</feature>
<evidence type="ECO:0000256" key="1">
    <source>
        <dbReference type="SAM" id="Phobius"/>
    </source>
</evidence>
<reference evidence="2 3" key="1">
    <citation type="submission" date="2024-01" db="EMBL/GenBank/DDBJ databases">
        <title>Mesobacterium rodlantinim sp. nov., isolated from shallow sea hydrothermal systems off Kueishantao Island.</title>
        <authorList>
            <person name="Su Z."/>
            <person name="Tang K."/>
        </authorList>
    </citation>
    <scope>NUCLEOTIDE SEQUENCE [LARGE SCALE GENOMIC DNA]</scope>
    <source>
        <strain evidence="2 3">TK19101</strain>
    </source>
</reference>